<proteinExistence type="predicted"/>
<keyword evidence="2" id="KW-1185">Reference proteome</keyword>
<organism evidence="1 2">
    <name type="scientific">Sorangium cellulosum (strain So ce56)</name>
    <name type="common">Polyangium cellulosum (strain So ce56)</name>
    <dbReference type="NCBI Taxonomy" id="448385"/>
    <lineage>
        <taxon>Bacteria</taxon>
        <taxon>Pseudomonadati</taxon>
        <taxon>Myxococcota</taxon>
        <taxon>Polyangia</taxon>
        <taxon>Polyangiales</taxon>
        <taxon>Polyangiaceae</taxon>
        <taxon>Sorangium</taxon>
    </lineage>
</organism>
<evidence type="ECO:0000313" key="1">
    <source>
        <dbReference type="EMBL" id="CAN97595.1"/>
    </source>
</evidence>
<reference evidence="1 2" key="1">
    <citation type="journal article" date="2007" name="Nat. Biotechnol.">
        <title>Complete genome sequence of the myxobacterium Sorangium cellulosum.</title>
        <authorList>
            <person name="Schneiker S."/>
            <person name="Perlova O."/>
            <person name="Kaiser O."/>
            <person name="Gerth K."/>
            <person name="Alici A."/>
            <person name="Altmeyer M.O."/>
            <person name="Bartels D."/>
            <person name="Bekel T."/>
            <person name="Beyer S."/>
            <person name="Bode E."/>
            <person name="Bode H.B."/>
            <person name="Bolten C.J."/>
            <person name="Choudhuri J.V."/>
            <person name="Doss S."/>
            <person name="Elnakady Y.A."/>
            <person name="Frank B."/>
            <person name="Gaigalat L."/>
            <person name="Goesmann A."/>
            <person name="Groeger C."/>
            <person name="Gross F."/>
            <person name="Jelsbak L."/>
            <person name="Jelsbak L."/>
            <person name="Kalinowski J."/>
            <person name="Kegler C."/>
            <person name="Knauber T."/>
            <person name="Konietzny S."/>
            <person name="Kopp M."/>
            <person name="Krause L."/>
            <person name="Krug D."/>
            <person name="Linke B."/>
            <person name="Mahmud T."/>
            <person name="Martinez-Arias R."/>
            <person name="McHardy A.C."/>
            <person name="Merai M."/>
            <person name="Meyer F."/>
            <person name="Mormann S."/>
            <person name="Munoz-Dorado J."/>
            <person name="Perez J."/>
            <person name="Pradella S."/>
            <person name="Rachid S."/>
            <person name="Raddatz G."/>
            <person name="Rosenau F."/>
            <person name="Rueckert C."/>
            <person name="Sasse F."/>
            <person name="Scharfe M."/>
            <person name="Schuster S.C."/>
            <person name="Suen G."/>
            <person name="Treuner-Lange A."/>
            <person name="Velicer G.J."/>
            <person name="Vorholter F.-J."/>
            <person name="Weissman K.J."/>
            <person name="Welch R.D."/>
            <person name="Wenzel S.C."/>
            <person name="Whitworth D.E."/>
            <person name="Wilhelm S."/>
            <person name="Wittmann C."/>
            <person name="Bloecker H."/>
            <person name="Puehler A."/>
            <person name="Mueller R."/>
        </authorList>
    </citation>
    <scope>NUCLEOTIDE SEQUENCE [LARGE SCALE GENOMIC DNA]</scope>
    <source>
        <strain evidence="2">So ce56</strain>
    </source>
</reference>
<dbReference type="InterPro" id="IPR022090">
    <property type="entry name" value="DUF3634"/>
</dbReference>
<dbReference type="EMBL" id="AM746676">
    <property type="protein sequence ID" value="CAN97595.1"/>
    <property type="molecule type" value="Genomic_DNA"/>
</dbReference>
<dbReference type="KEGG" id="scl:sce7426"/>
<evidence type="ECO:0000313" key="2">
    <source>
        <dbReference type="Proteomes" id="UP000002139"/>
    </source>
</evidence>
<accession>A9EZ20</accession>
<dbReference type="AlphaFoldDB" id="A9EZ20"/>
<protein>
    <submittedName>
        <fullName evidence="1">Uncharacterized protein</fullName>
    </submittedName>
</protein>
<dbReference type="HOGENOM" id="CLU_2144198_0_0_7"/>
<dbReference type="Pfam" id="PF12321">
    <property type="entry name" value="DUF3634"/>
    <property type="match status" value="1"/>
</dbReference>
<sequence>MGLGRSSRRGRPPMSFLIPVALLALVVPLVVALLRANELFCVRVEGRNVRLLRGRMPQRLLDDITDVLRAAPVGRGAVRVVVEDRRARVHVEGDISPEQAQQLRNTVSMWPVPKIRAAPKRRAGA</sequence>
<dbReference type="STRING" id="448385.sce7426"/>
<dbReference type="Proteomes" id="UP000002139">
    <property type="component" value="Chromosome"/>
</dbReference>
<name>A9EZ20_SORC5</name>
<gene>
    <name evidence="1" type="ordered locus">sce7426</name>
</gene>